<proteinExistence type="predicted"/>
<name>A0A8H4A388_GIGMA</name>
<dbReference type="Proteomes" id="UP000439903">
    <property type="component" value="Unassembled WGS sequence"/>
</dbReference>
<organism evidence="1 2">
    <name type="scientific">Gigaspora margarita</name>
    <dbReference type="NCBI Taxonomy" id="4874"/>
    <lineage>
        <taxon>Eukaryota</taxon>
        <taxon>Fungi</taxon>
        <taxon>Fungi incertae sedis</taxon>
        <taxon>Mucoromycota</taxon>
        <taxon>Glomeromycotina</taxon>
        <taxon>Glomeromycetes</taxon>
        <taxon>Diversisporales</taxon>
        <taxon>Gigasporaceae</taxon>
        <taxon>Gigaspora</taxon>
    </lineage>
</organism>
<dbReference type="AlphaFoldDB" id="A0A8H4A388"/>
<protein>
    <submittedName>
        <fullName evidence="1">PAS domain S-box protein</fullName>
    </submittedName>
</protein>
<accession>A0A8H4A388</accession>
<reference evidence="1 2" key="1">
    <citation type="journal article" date="2019" name="Environ. Microbiol.">
        <title>At the nexus of three kingdoms: the genome of the mycorrhizal fungus Gigaspora margarita provides insights into plant, endobacterial and fungal interactions.</title>
        <authorList>
            <person name="Venice F."/>
            <person name="Ghignone S."/>
            <person name="Salvioli di Fossalunga A."/>
            <person name="Amselem J."/>
            <person name="Novero M."/>
            <person name="Xianan X."/>
            <person name="Sedzielewska Toro K."/>
            <person name="Morin E."/>
            <person name="Lipzen A."/>
            <person name="Grigoriev I.V."/>
            <person name="Henrissat B."/>
            <person name="Martin F.M."/>
            <person name="Bonfante P."/>
        </authorList>
    </citation>
    <scope>NUCLEOTIDE SEQUENCE [LARGE SCALE GENOMIC DNA]</scope>
    <source>
        <strain evidence="1 2">BEG34</strain>
    </source>
</reference>
<dbReference type="Gene3D" id="3.30.450.20">
    <property type="entry name" value="PAS domain"/>
    <property type="match status" value="1"/>
</dbReference>
<evidence type="ECO:0000313" key="1">
    <source>
        <dbReference type="EMBL" id="KAF0404635.1"/>
    </source>
</evidence>
<keyword evidence="2" id="KW-1185">Reference proteome</keyword>
<gene>
    <name evidence="1" type="ORF">F8M41_009029</name>
</gene>
<dbReference type="OrthoDB" id="5378913at2759"/>
<evidence type="ECO:0000313" key="2">
    <source>
        <dbReference type="Proteomes" id="UP000439903"/>
    </source>
</evidence>
<dbReference type="EMBL" id="WTPW01001965">
    <property type="protein sequence ID" value="KAF0404635.1"/>
    <property type="molecule type" value="Genomic_DNA"/>
</dbReference>
<comment type="caution">
    <text evidence="1">The sequence shown here is derived from an EMBL/GenBank/DDBJ whole genome shotgun (WGS) entry which is preliminary data.</text>
</comment>
<sequence length="416" mass="48868">MANNIVSNNENSNLIERFYNYDWSSTSFGPIDSWEPQIKSIVNLCFKSGFPTFIFMGQDWITIYNEASIPAMKSKHPHAFIKPADEIWHEMPEVITWVDRVRESGKAMSGHDSYLEILRDGYKEEIYIDYAYSPIFKLDGTFWGIFSIAPESTQNVLNNRRLKTLNKLSCQTSDAESLESACQIIVKALQNNQDIPYSLIYLIESNKVPKTGFNFPVARLVATTFDEVCKEELNHEKLKRHIPDYFPETHEIIDLTKISYQVHDTYVEKYETSTYLFLRCDSWPINLVMKEENPIQVHLKDNSQAILLLIKLTFCNERNLSAVLICGINPLRKLDDKYMEFYKSVLNYTHRILIRGMSIEEEKRRAKILADLNHQKDMFFQSISHELKSNEYRIHKFLFLKYFKNIFIDVYILSLY</sequence>